<dbReference type="OrthoDB" id="105077at2"/>
<dbReference type="Proteomes" id="UP000610124">
    <property type="component" value="Unassembled WGS sequence"/>
</dbReference>
<dbReference type="KEGG" id="kau:B6264_03490"/>
<dbReference type="GO" id="GO:0016787">
    <property type="term" value="F:hydrolase activity"/>
    <property type="evidence" value="ECO:0007669"/>
    <property type="project" value="UniProtKB-KW"/>
</dbReference>
<feature type="domain" description="Resuscitation-promoting factor core lysozyme-like" evidence="3">
    <location>
        <begin position="44"/>
        <end position="79"/>
    </location>
</feature>
<reference evidence="4" key="1">
    <citation type="journal article" date="2014" name="Int. J. Syst. Evol. Microbiol.">
        <title>Complete genome sequence of Corynebacterium casei LMG S-19264T (=DSM 44701T), isolated from a smear-ripened cheese.</title>
        <authorList>
            <consortium name="US DOE Joint Genome Institute (JGI-PGF)"/>
            <person name="Walter F."/>
            <person name="Albersmeier A."/>
            <person name="Kalinowski J."/>
            <person name="Ruckert C."/>
        </authorList>
    </citation>
    <scope>NUCLEOTIDE SEQUENCE</scope>
    <source>
        <strain evidence="4">JCM 4434</strain>
    </source>
</reference>
<organism evidence="4 5">
    <name type="scientific">Kitasatospora aureofaciens</name>
    <name type="common">Streptomyces aureofaciens</name>
    <dbReference type="NCBI Taxonomy" id="1894"/>
    <lineage>
        <taxon>Bacteria</taxon>
        <taxon>Bacillati</taxon>
        <taxon>Actinomycetota</taxon>
        <taxon>Actinomycetes</taxon>
        <taxon>Kitasatosporales</taxon>
        <taxon>Streptomycetaceae</taxon>
        <taxon>Kitasatospora</taxon>
    </lineage>
</organism>
<dbReference type="EMBL" id="BMUB01000037">
    <property type="protein sequence ID" value="GGV05721.1"/>
    <property type="molecule type" value="Genomic_DNA"/>
</dbReference>
<comment type="similarity">
    <text evidence="1">Belongs to the transglycosylase family. Rpf subfamily.</text>
</comment>
<dbReference type="AlphaFoldDB" id="A0A8H9I072"/>
<reference evidence="4" key="2">
    <citation type="submission" date="2020-09" db="EMBL/GenBank/DDBJ databases">
        <authorList>
            <person name="Sun Q."/>
            <person name="Ohkuma M."/>
        </authorList>
    </citation>
    <scope>NUCLEOTIDE SEQUENCE</scope>
    <source>
        <strain evidence="4">JCM 4434</strain>
    </source>
</reference>
<dbReference type="InterPro" id="IPR023346">
    <property type="entry name" value="Lysozyme-like_dom_sf"/>
</dbReference>
<evidence type="ECO:0000256" key="2">
    <source>
        <dbReference type="ARBA" id="ARBA00022801"/>
    </source>
</evidence>
<proteinExistence type="inferred from homology"/>
<evidence type="ECO:0000256" key="1">
    <source>
        <dbReference type="ARBA" id="ARBA00010830"/>
    </source>
</evidence>
<sequence length="86" mass="8551">MAAPPPRGGAAVGVPGVAWCGVSWSGGGPAGVGLPGVGCRALCEDWRADIGNGHYGGLRIRPPTWAQYGVRHFADRGAGVSPALGS</sequence>
<accession>A0A8H9I072</accession>
<gene>
    <name evidence="4" type="ORF">GCM10010502_70780</name>
</gene>
<evidence type="ECO:0000313" key="4">
    <source>
        <dbReference type="EMBL" id="GGV05721.1"/>
    </source>
</evidence>
<keyword evidence="2" id="KW-0378">Hydrolase</keyword>
<dbReference type="InterPro" id="IPR010618">
    <property type="entry name" value="RPF"/>
</dbReference>
<dbReference type="Gene3D" id="1.10.530.10">
    <property type="match status" value="1"/>
</dbReference>
<comment type="caution">
    <text evidence="4">The sequence shown here is derived from an EMBL/GenBank/DDBJ whole genome shotgun (WGS) entry which is preliminary data.</text>
</comment>
<name>A0A8H9I072_KITAU</name>
<dbReference type="Pfam" id="PF06737">
    <property type="entry name" value="Transglycosylas"/>
    <property type="match status" value="1"/>
</dbReference>
<evidence type="ECO:0000313" key="5">
    <source>
        <dbReference type="Proteomes" id="UP000610124"/>
    </source>
</evidence>
<evidence type="ECO:0000259" key="3">
    <source>
        <dbReference type="Pfam" id="PF06737"/>
    </source>
</evidence>
<protein>
    <recommendedName>
        <fullName evidence="3">Resuscitation-promoting factor core lysozyme-like domain-containing protein</fullName>
    </recommendedName>
</protein>
<dbReference type="SUPFAM" id="SSF53955">
    <property type="entry name" value="Lysozyme-like"/>
    <property type="match status" value="1"/>
</dbReference>